<name>A0AAJ0A568_9PEZI</name>
<sequence length="150" mass="16337">MYLTSARVRLVCQSSQPPPSRRTRLSAACLRTYVLDDKVHNPAIDTNTEIFTWDQDEGWSCSSALVSPAAGQDGITKGTTGAWFVATCPPFQIRWIATSCWGPLVVSTTPREHGVHQFERQASSQNLIASQPSSKSTTYCHGTHSSPSPA</sequence>
<dbReference type="GeneID" id="85474238"/>
<gene>
    <name evidence="2" type="ORF">BDP81DRAFT_414580</name>
</gene>
<evidence type="ECO:0000256" key="1">
    <source>
        <dbReference type="SAM" id="MobiDB-lite"/>
    </source>
</evidence>
<dbReference type="AlphaFoldDB" id="A0AAJ0A568"/>
<evidence type="ECO:0000313" key="2">
    <source>
        <dbReference type="EMBL" id="KAK1656309.1"/>
    </source>
</evidence>
<dbReference type="EMBL" id="JAHMHQ010000001">
    <property type="protein sequence ID" value="KAK1656309.1"/>
    <property type="molecule type" value="Genomic_DNA"/>
</dbReference>
<keyword evidence="3" id="KW-1185">Reference proteome</keyword>
<organism evidence="2 3">
    <name type="scientific">Colletotrichum phormii</name>
    <dbReference type="NCBI Taxonomy" id="359342"/>
    <lineage>
        <taxon>Eukaryota</taxon>
        <taxon>Fungi</taxon>
        <taxon>Dikarya</taxon>
        <taxon>Ascomycota</taxon>
        <taxon>Pezizomycotina</taxon>
        <taxon>Sordariomycetes</taxon>
        <taxon>Hypocreomycetidae</taxon>
        <taxon>Glomerellales</taxon>
        <taxon>Glomerellaceae</taxon>
        <taxon>Colletotrichum</taxon>
        <taxon>Colletotrichum acutatum species complex</taxon>
    </lineage>
</organism>
<proteinExistence type="predicted"/>
<comment type="caution">
    <text evidence="2">The sequence shown here is derived from an EMBL/GenBank/DDBJ whole genome shotgun (WGS) entry which is preliminary data.</text>
</comment>
<dbReference type="Proteomes" id="UP001243989">
    <property type="component" value="Unassembled WGS sequence"/>
</dbReference>
<reference evidence="2" key="1">
    <citation type="submission" date="2021-06" db="EMBL/GenBank/DDBJ databases">
        <title>Comparative genomics, transcriptomics and evolutionary studies reveal genomic signatures of adaptation to plant cell wall in hemibiotrophic fungi.</title>
        <authorList>
            <consortium name="DOE Joint Genome Institute"/>
            <person name="Baroncelli R."/>
            <person name="Diaz J.F."/>
            <person name="Benocci T."/>
            <person name="Peng M."/>
            <person name="Battaglia E."/>
            <person name="Haridas S."/>
            <person name="Andreopoulos W."/>
            <person name="Labutti K."/>
            <person name="Pangilinan J."/>
            <person name="Floch G.L."/>
            <person name="Makela M.R."/>
            <person name="Henrissat B."/>
            <person name="Grigoriev I.V."/>
            <person name="Crouch J.A."/>
            <person name="De Vries R.P."/>
            <person name="Sukno S.A."/>
            <person name="Thon M.R."/>
        </authorList>
    </citation>
    <scope>NUCLEOTIDE SEQUENCE</scope>
    <source>
        <strain evidence="2">CBS 102054</strain>
    </source>
</reference>
<dbReference type="RefSeq" id="XP_060452353.1">
    <property type="nucleotide sequence ID" value="XM_060589376.1"/>
</dbReference>
<protein>
    <submittedName>
        <fullName evidence="2">Uncharacterized protein</fullName>
    </submittedName>
</protein>
<evidence type="ECO:0000313" key="3">
    <source>
        <dbReference type="Proteomes" id="UP001243989"/>
    </source>
</evidence>
<accession>A0AAJ0A568</accession>
<feature type="region of interest" description="Disordered" evidence="1">
    <location>
        <begin position="121"/>
        <end position="150"/>
    </location>
</feature>